<dbReference type="GO" id="GO:0032787">
    <property type="term" value="P:monocarboxylic acid metabolic process"/>
    <property type="evidence" value="ECO:0007669"/>
    <property type="project" value="UniProtKB-ARBA"/>
</dbReference>
<dbReference type="InterPro" id="IPR002347">
    <property type="entry name" value="SDR_fam"/>
</dbReference>
<reference evidence="4" key="1">
    <citation type="submission" date="2018-06" db="EMBL/GenBank/DDBJ databases">
        <authorList>
            <person name="Zhirakovskaya E."/>
        </authorList>
    </citation>
    <scope>NUCLEOTIDE SEQUENCE</scope>
</reference>
<dbReference type="NCBIfam" id="NF005559">
    <property type="entry name" value="PRK07231.1"/>
    <property type="match status" value="1"/>
</dbReference>
<dbReference type="Pfam" id="PF13561">
    <property type="entry name" value="adh_short_C2"/>
    <property type="match status" value="1"/>
</dbReference>
<dbReference type="EC" id="1.1.1.100" evidence="4"/>
<evidence type="ECO:0000256" key="1">
    <source>
        <dbReference type="ARBA" id="ARBA00006484"/>
    </source>
</evidence>
<dbReference type="InterPro" id="IPR057326">
    <property type="entry name" value="KR_dom"/>
</dbReference>
<evidence type="ECO:0000259" key="3">
    <source>
        <dbReference type="SMART" id="SM00822"/>
    </source>
</evidence>
<dbReference type="PRINTS" id="PR00080">
    <property type="entry name" value="SDRFAMILY"/>
</dbReference>
<dbReference type="PANTHER" id="PTHR42879">
    <property type="entry name" value="3-OXOACYL-(ACYL-CARRIER-PROTEIN) REDUCTASE"/>
    <property type="match status" value="1"/>
</dbReference>
<dbReference type="InterPro" id="IPR020904">
    <property type="entry name" value="Sc_DH/Rdtase_CS"/>
</dbReference>
<dbReference type="Gene3D" id="3.40.50.720">
    <property type="entry name" value="NAD(P)-binding Rossmann-like Domain"/>
    <property type="match status" value="1"/>
</dbReference>
<dbReference type="NCBIfam" id="NF009466">
    <property type="entry name" value="PRK12826.1-2"/>
    <property type="match status" value="1"/>
</dbReference>
<feature type="domain" description="Ketoreductase" evidence="3">
    <location>
        <begin position="6"/>
        <end position="187"/>
    </location>
</feature>
<sequence>MSQVQRRALITGGSSGIGRCTAGLLAEAGCDVGILHADSPEEGQRVVQTIEALGQRAFSRVVDVADSGQVCDAVEAFLADFGGVDILVNSAGVADDRVIWKMTDEQWRRVIDIDLTGVFNCCRAVAGPMRKAGSGGAIVNIASINGLRGKFGQTNYSAAKAGVIGLTKALARELASADVTVNAIAPGLIETPMTDGLPAEARDAALGEILLGRLGQPEDVAELVVFLCSDRARFITGQTIQVDGGQYI</sequence>
<evidence type="ECO:0000256" key="2">
    <source>
        <dbReference type="ARBA" id="ARBA00023002"/>
    </source>
</evidence>
<dbReference type="PANTHER" id="PTHR42879:SF2">
    <property type="entry name" value="3-OXOACYL-[ACYL-CARRIER-PROTEIN] REDUCTASE FABG"/>
    <property type="match status" value="1"/>
</dbReference>
<evidence type="ECO:0000313" key="4">
    <source>
        <dbReference type="EMBL" id="VAX42864.1"/>
    </source>
</evidence>
<dbReference type="FunFam" id="3.40.50.720:FF:000173">
    <property type="entry name" value="3-oxoacyl-[acyl-carrier protein] reductase"/>
    <property type="match status" value="1"/>
</dbReference>
<dbReference type="PRINTS" id="PR00081">
    <property type="entry name" value="GDHRDH"/>
</dbReference>
<organism evidence="4">
    <name type="scientific">hydrothermal vent metagenome</name>
    <dbReference type="NCBI Taxonomy" id="652676"/>
    <lineage>
        <taxon>unclassified sequences</taxon>
        <taxon>metagenomes</taxon>
        <taxon>ecological metagenomes</taxon>
    </lineage>
</organism>
<comment type="similarity">
    <text evidence="1">Belongs to the short-chain dehydrogenases/reductases (SDR) family.</text>
</comment>
<dbReference type="InterPro" id="IPR036291">
    <property type="entry name" value="NAD(P)-bd_dom_sf"/>
</dbReference>
<dbReference type="SMART" id="SM00822">
    <property type="entry name" value="PKS_KR"/>
    <property type="match status" value="1"/>
</dbReference>
<dbReference type="InterPro" id="IPR050259">
    <property type="entry name" value="SDR"/>
</dbReference>
<dbReference type="PROSITE" id="PS00061">
    <property type="entry name" value="ADH_SHORT"/>
    <property type="match status" value="1"/>
</dbReference>
<keyword evidence="2 4" id="KW-0560">Oxidoreductase</keyword>
<dbReference type="AlphaFoldDB" id="A0A3B1E1I4"/>
<proteinExistence type="inferred from homology"/>
<dbReference type="GO" id="GO:0004316">
    <property type="term" value="F:3-oxoacyl-[acyl-carrier-protein] reductase (NADPH) activity"/>
    <property type="evidence" value="ECO:0007669"/>
    <property type="project" value="UniProtKB-EC"/>
</dbReference>
<dbReference type="SUPFAM" id="SSF51735">
    <property type="entry name" value="NAD(P)-binding Rossmann-fold domains"/>
    <property type="match status" value="1"/>
</dbReference>
<gene>
    <name evidence="4" type="ORF">MNBD_PLANCTO03-1526</name>
</gene>
<name>A0A3B1E1I4_9ZZZZ</name>
<protein>
    <submittedName>
        <fullName evidence="4">3-oxoacyl-[acyl-carrier protein] reductase</fullName>
        <ecNumber evidence="4">1.1.1.100</ecNumber>
    </submittedName>
</protein>
<accession>A0A3B1E1I4</accession>
<dbReference type="EMBL" id="UOGK01000771">
    <property type="protein sequence ID" value="VAX42864.1"/>
    <property type="molecule type" value="Genomic_DNA"/>
</dbReference>